<dbReference type="PIRSF" id="PIRSF009264">
    <property type="entry name" value="TagBP_ald_AgaZ"/>
    <property type="match status" value="1"/>
</dbReference>
<comment type="pathway">
    <text evidence="1">Carbohydrate metabolism.</text>
</comment>
<dbReference type="EMBL" id="JBBUTF010000006">
    <property type="protein sequence ID" value="MEK8025967.1"/>
    <property type="molecule type" value="Genomic_DNA"/>
</dbReference>
<dbReference type="Gene3D" id="1.10.400.20">
    <property type="entry name" value="putative tagatose 6-phosphate kinase domain like"/>
    <property type="match status" value="1"/>
</dbReference>
<dbReference type="PANTHER" id="PTHR32502">
    <property type="entry name" value="N-ACETYLGALACTOSAMINE PERMEASE II COMPONENT-RELATED"/>
    <property type="match status" value="1"/>
</dbReference>
<gene>
    <name evidence="2" type="ORF">AACH11_08330</name>
</gene>
<dbReference type="InterPro" id="IPR012062">
    <property type="entry name" value="GatZ/KbaZ-like"/>
</dbReference>
<dbReference type="GO" id="GO:0009025">
    <property type="term" value="F:tagatose-bisphosphate aldolase activity"/>
    <property type="evidence" value="ECO:0007669"/>
    <property type="project" value="UniProtKB-EC"/>
</dbReference>
<dbReference type="Gene3D" id="3.20.20.70">
    <property type="entry name" value="Aldolase class I"/>
    <property type="match status" value="1"/>
</dbReference>
<accession>A0ABU9BAD4</accession>
<keyword evidence="3" id="KW-1185">Reference proteome</keyword>
<comment type="caution">
    <text evidence="2">The sequence shown here is derived from an EMBL/GenBank/DDBJ whole genome shotgun (WGS) entry which is preliminary data.</text>
</comment>
<dbReference type="RefSeq" id="WP_341373752.1">
    <property type="nucleotide sequence ID" value="NZ_JBBUTF010000006.1"/>
</dbReference>
<dbReference type="Pfam" id="PF08013">
    <property type="entry name" value="GatZ_KbaZ-like"/>
    <property type="match status" value="1"/>
</dbReference>
<dbReference type="SUPFAM" id="SSF51569">
    <property type="entry name" value="Aldolase"/>
    <property type="match status" value="1"/>
</dbReference>
<dbReference type="Proteomes" id="UP001368500">
    <property type="component" value="Unassembled WGS sequence"/>
</dbReference>
<evidence type="ECO:0000256" key="1">
    <source>
        <dbReference type="ARBA" id="ARBA00005007"/>
    </source>
</evidence>
<sequence>MSADAFWSDLIQRRASGRARGIWSVCSAHPLVIEAALRQALADGGPALIEATCNQVNPQGGYTGLQPADFVGFVRGIAGAVGFPVERLILGGDHLGPNPWRDRPAAEAMALADAMVQAYAEAGFTKLHLDASMACADDPPVVPDTVIAERAARLCAAAERVAPGRCVYVVGTEVPVPGGAAESLDHLQVTTPASARRTLDLHRTAWTARGLDAAWPRVIALVVQPGVEFDHTRIIDYRPEAAQALSACLPDLGAHVFEAHSTDYQTPAALARLVRDGFAILKVGPGLTFALREALYALELIERELLPPALCSQLRLSVERDMLLAPDDWARYYAGDAPQQQVLRAFSYSDRVRYYWGKPAIAAAQARLLANLEGRDMPENLVSQYLPQQYDAHRQGLIALAARALLLDKVQAALRPYARACGAGADGEA</sequence>
<proteinExistence type="predicted"/>
<evidence type="ECO:0000313" key="3">
    <source>
        <dbReference type="Proteomes" id="UP001368500"/>
    </source>
</evidence>
<reference evidence="2 3" key="1">
    <citation type="submission" date="2024-04" db="EMBL/GenBank/DDBJ databases">
        <title>Novel species of the genus Ideonella isolated from streams.</title>
        <authorList>
            <person name="Lu H."/>
        </authorList>
    </citation>
    <scope>NUCLEOTIDE SEQUENCE [LARGE SCALE GENOMIC DNA]</scope>
    <source>
        <strain evidence="2 3">BYS139W</strain>
    </source>
</reference>
<keyword evidence="2" id="KW-0456">Lyase</keyword>
<dbReference type="EC" id="4.1.2.40" evidence="2"/>
<organism evidence="2 3">
    <name type="scientific">Pseudaquabacterium rugosum</name>
    <dbReference type="NCBI Taxonomy" id="2984194"/>
    <lineage>
        <taxon>Bacteria</taxon>
        <taxon>Pseudomonadati</taxon>
        <taxon>Pseudomonadota</taxon>
        <taxon>Betaproteobacteria</taxon>
        <taxon>Burkholderiales</taxon>
        <taxon>Sphaerotilaceae</taxon>
        <taxon>Pseudaquabacterium</taxon>
    </lineage>
</organism>
<protein>
    <submittedName>
        <fullName evidence="2">D-tagatose-bisphosphate aldolase, class II, non-catalytic subunit</fullName>
        <ecNumber evidence="2">4.1.2.40</ecNumber>
    </submittedName>
</protein>
<name>A0ABU9BAD4_9BURK</name>
<dbReference type="NCBIfam" id="TIGR02810">
    <property type="entry name" value="agaZ_gatZ"/>
    <property type="match status" value="1"/>
</dbReference>
<dbReference type="PANTHER" id="PTHR32502:SF2">
    <property type="entry name" value="D-TAGATOSE-1,6-BISPHOSPHATE ALDOLASE SUBUNIT KBAZ"/>
    <property type="match status" value="1"/>
</dbReference>
<evidence type="ECO:0000313" key="2">
    <source>
        <dbReference type="EMBL" id="MEK8025967.1"/>
    </source>
</evidence>
<dbReference type="InterPro" id="IPR050303">
    <property type="entry name" value="GatZ_KbaZ_carbometab"/>
</dbReference>
<dbReference type="InterPro" id="IPR013785">
    <property type="entry name" value="Aldolase_TIM"/>
</dbReference>